<name>A0A1Y1XFA9_9FUNG</name>
<keyword evidence="5" id="KW-0479">Metal-binding</keyword>
<feature type="compositionally biased region" description="Basic residues" evidence="14">
    <location>
        <begin position="1182"/>
        <end position="1193"/>
    </location>
</feature>
<evidence type="ECO:0000256" key="2">
    <source>
        <dbReference type="ARBA" id="ARBA00004496"/>
    </source>
</evidence>
<evidence type="ECO:0000256" key="13">
    <source>
        <dbReference type="ARBA" id="ARBA00057883"/>
    </source>
</evidence>
<feature type="compositionally biased region" description="Basic and acidic residues" evidence="14">
    <location>
        <begin position="798"/>
        <end position="807"/>
    </location>
</feature>
<dbReference type="Pfam" id="PF01501">
    <property type="entry name" value="Glyco_transf_8"/>
    <property type="match status" value="1"/>
</dbReference>
<evidence type="ECO:0000256" key="10">
    <source>
        <dbReference type="ARBA" id="ARBA00038934"/>
    </source>
</evidence>
<dbReference type="Proteomes" id="UP000193944">
    <property type="component" value="Unassembled WGS sequence"/>
</dbReference>
<evidence type="ECO:0000256" key="3">
    <source>
        <dbReference type="ARBA" id="ARBA00022490"/>
    </source>
</evidence>
<evidence type="ECO:0000256" key="6">
    <source>
        <dbReference type="ARBA" id="ARBA00023056"/>
    </source>
</evidence>
<feature type="region of interest" description="Disordered" evidence="14">
    <location>
        <begin position="1149"/>
        <end position="1199"/>
    </location>
</feature>
<dbReference type="SUPFAM" id="SSF53448">
    <property type="entry name" value="Nucleotide-diphospho-sugar transferases"/>
    <property type="match status" value="1"/>
</dbReference>
<evidence type="ECO:0000256" key="14">
    <source>
        <dbReference type="SAM" id="MobiDB-lite"/>
    </source>
</evidence>
<dbReference type="FunFam" id="3.90.550.10:FF:000092">
    <property type="entry name" value="Glycogenin 2"/>
    <property type="match status" value="1"/>
</dbReference>
<sequence>MTDAYVTLVTSDNYVSGAVTLAHSLRLSGTNKQIVCMVTPEVSSGSKDYLLDPGHLYDELITVEPFNSFDTANLSLLGRPELGITLTKINVWNLLQYRYVVFIDADAMVLRNIDELFDRLERADTIVNSEVFAAAPDTGWPDNFNSGLFACKPSVETYSNLKALALSSGSFDGADQGLLNRYFKNWSNTSYGRLSFTFNVTPSAYYSYAPAYAEYMSNIKVVHFIGPEKPWNWNLRFADGKIMPRGFTSHQFKELAMQWWNIRDDFDEFKRNGYKKVEYVPPTPPPEPQYYEAPREEHYEPPHEEYHEPPHEEYHEPPHEEYHEAPREAYYEPPPPPPEPEPQPQHEWESWSTWHPTDNAWQAPQPANNYNFQNVEDFSQSQSYPNFEVVTPPEQAPREEPFTFVDYPKPPHIHDIMQAYDNKQNEPENVDVYEEEVDDDDMKKMEENNYYSFNQAPIDDFSHYKVGWNFGELSGFKPHREKMTEEEQESNRLFMNLPGIRVNALYDTTPNYRDVDYSSGDHSYKYDPSATGPFAEYGNLTEKPTYEVSSEYGSENQSFVREPSYNNETQETEADLDNYDLYGYSYVPSLRRKKSESNMSITSETPSGHRRMSRRRSIASSISMDFEDFQYNKNTFGINEDDPYNYNGVIENNFHDDLFEDVDVYDGMYMDQQEPYTDENASYNEDDLQNDGYFPEEFDELKKNKVTDTINITQVTNEIAMPENKNTVVVSDTYITKQKEEDVPEESIEGQPKEAEVPEVPEESIEGQPKEAEVPEVPEESAEAQPKEAEVPEVPVETLKDQPKEAEVPEVPEESVEGQPKEAEVPEVPEESVEAQPKEAEVPEVPEESAEAQPKEVEVPEVPKESVEAQPKEAITPAQKAEPKKSKKSTKTTKKTIKTEPEIETEIVEEEVYIEIDPVTGEQTIVSKKGGLPKDLDPNTEVVVEEEEIIEEIDPKTGKRTIVSKKGTPAATKVEAQPREAVAPTQVESQPREAAAPAGKAEQSKSKKTTKKTIKKTVNDESEVEIVEEEVYIEIDPKTGKRTTISKKGTPAATKVESQPREAVAPAPKAEQSKSKKTTKTIKKVVQAEPEIETEVVEEEVYIEIDPVTGKQTVVSKKGGLPKDLDPNTEVVIEEEEIIEEIDPKTGKRTIVSKKGTPAATKVEAQPREAVVPATKTDSKKSNKTTKKTTKKIVKSEPEIETEVVEEEVYIEIDPKTGKETIVSKKGGLPKDLDPNAEITVEEEEILEEIDPKTGKRTVISKSGIKPKTETKSVTTAREVKPAETVVTQKEVVPPPKKEVKKKVTTKPVPPNKITVSSSKKVVTGSKETTTSTTKVKVIKKVIRKSPSGRILEVKELPDDTPVSNTKVTRTIVIKNKDGDVVDTKTMEGSVDDIENQTNSLIGSGLVNVTDDSNHVSTKIRRTIIRKNADGEILSTEVKNINDQESLDNMKPISLLSFNKNKSSSSNTNQ</sequence>
<dbReference type="InterPro" id="IPR002495">
    <property type="entry name" value="Glyco_trans_8"/>
</dbReference>
<evidence type="ECO:0000256" key="1">
    <source>
        <dbReference type="ARBA" id="ARBA00001936"/>
    </source>
</evidence>
<keyword evidence="4" id="KW-0808">Transferase</keyword>
<keyword evidence="3" id="KW-0963">Cytoplasm</keyword>
<comment type="function">
    <text evidence="13">Self-glucosylating initiator of glycogen synthesis. It catalyzes the formation of a short alpha (1,4)-glucosyl chain covalently attached via a glucose 1-O-tyrosyl linkage to internal tyrosine residues and these chains act as primers for the elongation reaction catalyzed by glycogen synthase.</text>
</comment>
<comment type="catalytic activity">
    <reaction evidence="12">
        <text>L-tyrosyl-[glycogenin] + UDP-alpha-D-glucose = alpha-D-glucosyl-L-tyrosyl-[glycogenin] + UDP + H(+)</text>
        <dbReference type="Rhea" id="RHEA:23360"/>
        <dbReference type="Rhea" id="RHEA-COMP:14604"/>
        <dbReference type="Rhea" id="RHEA-COMP:14605"/>
        <dbReference type="ChEBI" id="CHEBI:15378"/>
        <dbReference type="ChEBI" id="CHEBI:46858"/>
        <dbReference type="ChEBI" id="CHEBI:58223"/>
        <dbReference type="ChEBI" id="CHEBI:58885"/>
        <dbReference type="ChEBI" id="CHEBI:140573"/>
        <dbReference type="EC" id="2.4.1.186"/>
    </reaction>
</comment>
<feature type="compositionally biased region" description="Low complexity" evidence="14">
    <location>
        <begin position="1312"/>
        <end position="1327"/>
    </location>
</feature>
<keyword evidence="8" id="KW-0464">Manganese</keyword>
<dbReference type="InterPro" id="IPR050587">
    <property type="entry name" value="GNT1/Glycosyltrans_8"/>
</dbReference>
<feature type="region of interest" description="Disordered" evidence="14">
    <location>
        <begin position="1287"/>
        <end position="1327"/>
    </location>
</feature>
<dbReference type="GO" id="GO:0005737">
    <property type="term" value="C:cytoplasm"/>
    <property type="evidence" value="ECO:0007669"/>
    <property type="project" value="UniProtKB-SubCell"/>
</dbReference>
<dbReference type="OrthoDB" id="2014201at2759"/>
<protein>
    <recommendedName>
        <fullName evidence="10">glycogenin glucosyltransferase</fullName>
        <ecNumber evidence="10">2.4.1.186</ecNumber>
    </recommendedName>
</protein>
<dbReference type="STRING" id="1754192.A0A1Y1XFA9"/>
<evidence type="ECO:0000256" key="9">
    <source>
        <dbReference type="ARBA" id="ARBA00038162"/>
    </source>
</evidence>
<dbReference type="GO" id="GO:0046872">
    <property type="term" value="F:metal ion binding"/>
    <property type="evidence" value="ECO:0007669"/>
    <property type="project" value="UniProtKB-KW"/>
</dbReference>
<feature type="compositionally biased region" description="Basic and acidic residues" evidence="14">
    <location>
        <begin position="298"/>
        <end position="330"/>
    </location>
</feature>
<dbReference type="CDD" id="cd02537">
    <property type="entry name" value="GT8_Glycogenin"/>
    <property type="match status" value="1"/>
</dbReference>
<dbReference type="GO" id="GO:0008466">
    <property type="term" value="F:glycogenin glucosyltransferase activity"/>
    <property type="evidence" value="ECO:0007669"/>
    <property type="project" value="UniProtKB-EC"/>
</dbReference>
<dbReference type="EMBL" id="MCFG01000053">
    <property type="protein sequence ID" value="ORX84372.1"/>
    <property type="molecule type" value="Genomic_DNA"/>
</dbReference>
<feature type="region of interest" description="Disordered" evidence="14">
    <location>
        <begin position="736"/>
        <end position="897"/>
    </location>
</feature>
<evidence type="ECO:0000256" key="5">
    <source>
        <dbReference type="ARBA" id="ARBA00022723"/>
    </source>
</evidence>
<accession>A0A1Y1XFA9</accession>
<organism evidence="15 16">
    <name type="scientific">Anaeromyces robustus</name>
    <dbReference type="NCBI Taxonomy" id="1754192"/>
    <lineage>
        <taxon>Eukaryota</taxon>
        <taxon>Fungi</taxon>
        <taxon>Fungi incertae sedis</taxon>
        <taxon>Chytridiomycota</taxon>
        <taxon>Chytridiomycota incertae sedis</taxon>
        <taxon>Neocallimastigomycetes</taxon>
        <taxon>Neocallimastigales</taxon>
        <taxon>Neocallimastigaceae</taxon>
        <taxon>Anaeromyces</taxon>
    </lineage>
</organism>
<evidence type="ECO:0000256" key="11">
    <source>
        <dbReference type="ARBA" id="ARBA00050886"/>
    </source>
</evidence>
<feature type="compositionally biased region" description="Pro residues" evidence="14">
    <location>
        <begin position="332"/>
        <end position="343"/>
    </location>
</feature>
<dbReference type="PANTHER" id="PTHR11183">
    <property type="entry name" value="GLYCOGENIN SUBFAMILY MEMBER"/>
    <property type="match status" value="1"/>
</dbReference>
<dbReference type="Gene3D" id="3.90.550.10">
    <property type="entry name" value="Spore Coat Polysaccharide Biosynthesis Protein SpsA, Chain A"/>
    <property type="match status" value="1"/>
</dbReference>
<comment type="caution">
    <text evidence="15">The sequence shown here is derived from an EMBL/GenBank/DDBJ whole genome shotgun (WGS) entry which is preliminary data.</text>
</comment>
<keyword evidence="7" id="KW-0325">Glycoprotein</keyword>
<evidence type="ECO:0000313" key="15">
    <source>
        <dbReference type="EMBL" id="ORX84372.1"/>
    </source>
</evidence>
<feature type="compositionally biased region" description="Polar residues" evidence="14">
    <location>
        <begin position="597"/>
        <end position="606"/>
    </location>
</feature>
<dbReference type="EC" id="2.4.1.186" evidence="10"/>
<proteinExistence type="inferred from homology"/>
<feature type="region of interest" description="Disordered" evidence="14">
    <location>
        <begin position="595"/>
        <end position="614"/>
    </location>
</feature>
<evidence type="ECO:0000313" key="16">
    <source>
        <dbReference type="Proteomes" id="UP000193944"/>
    </source>
</evidence>
<dbReference type="InterPro" id="IPR029044">
    <property type="entry name" value="Nucleotide-diphossugar_trans"/>
</dbReference>
<evidence type="ECO:0000256" key="8">
    <source>
        <dbReference type="ARBA" id="ARBA00023211"/>
    </source>
</evidence>
<reference evidence="15 16" key="1">
    <citation type="submission" date="2016-08" db="EMBL/GenBank/DDBJ databases">
        <title>A Parts List for Fungal Cellulosomes Revealed by Comparative Genomics.</title>
        <authorList>
            <consortium name="DOE Joint Genome Institute"/>
            <person name="Haitjema C.H."/>
            <person name="Gilmore S.P."/>
            <person name="Henske J.K."/>
            <person name="Solomon K.V."/>
            <person name="De Groot R."/>
            <person name="Kuo A."/>
            <person name="Mondo S.J."/>
            <person name="Salamov A.A."/>
            <person name="Labutti K."/>
            <person name="Zhao Z."/>
            <person name="Chiniquy J."/>
            <person name="Barry K."/>
            <person name="Brewer H.M."/>
            <person name="Purvine S.O."/>
            <person name="Wright A.T."/>
            <person name="Boxma B."/>
            <person name="Van Alen T."/>
            <person name="Hackstein J.H."/>
            <person name="Baker S.E."/>
            <person name="Grigoriev I.V."/>
            <person name="O'Malley M.A."/>
        </authorList>
    </citation>
    <scope>NUCLEOTIDE SEQUENCE [LARGE SCALE GENOMIC DNA]</scope>
    <source>
        <strain evidence="15 16">S4</strain>
    </source>
</reference>
<feature type="compositionally biased region" description="Basic residues" evidence="14">
    <location>
        <begin position="885"/>
        <end position="896"/>
    </location>
</feature>
<keyword evidence="6" id="KW-0320">Glycogen biosynthesis</keyword>
<feature type="region of interest" description="Disordered" evidence="14">
    <location>
        <begin position="298"/>
        <end position="351"/>
    </location>
</feature>
<reference evidence="15 16" key="2">
    <citation type="submission" date="2016-08" db="EMBL/GenBank/DDBJ databases">
        <title>Pervasive Adenine N6-methylation of Active Genes in Fungi.</title>
        <authorList>
            <consortium name="DOE Joint Genome Institute"/>
            <person name="Mondo S.J."/>
            <person name="Dannebaum R.O."/>
            <person name="Kuo R.C."/>
            <person name="Labutti K."/>
            <person name="Haridas S."/>
            <person name="Kuo A."/>
            <person name="Salamov A."/>
            <person name="Ahrendt S.R."/>
            <person name="Lipzen A."/>
            <person name="Sullivan W."/>
            <person name="Andreopoulos W.B."/>
            <person name="Clum A."/>
            <person name="Lindquist E."/>
            <person name="Daum C."/>
            <person name="Ramamoorthy G.K."/>
            <person name="Gryganskyi A."/>
            <person name="Culley D."/>
            <person name="Magnuson J.K."/>
            <person name="James T.Y."/>
            <person name="O'Malley M.A."/>
            <person name="Stajich J.E."/>
            <person name="Spatafora J.W."/>
            <person name="Visel A."/>
            <person name="Grigoriev I.V."/>
        </authorList>
    </citation>
    <scope>NUCLEOTIDE SEQUENCE [LARGE SCALE GENOMIC DNA]</scope>
    <source>
        <strain evidence="15 16">S4</strain>
    </source>
</reference>
<feature type="compositionally biased region" description="Basic residues" evidence="14">
    <location>
        <begin position="1006"/>
        <end position="1015"/>
    </location>
</feature>
<dbReference type="GO" id="GO:0005978">
    <property type="term" value="P:glycogen biosynthetic process"/>
    <property type="evidence" value="ECO:0007669"/>
    <property type="project" value="UniProtKB-KW"/>
</dbReference>
<comment type="similarity">
    <text evidence="9">Belongs to the glycosyltransferase 8 family. Glycogenin subfamily.</text>
</comment>
<gene>
    <name evidence="15" type="ORF">BCR32DRAFT_277171</name>
</gene>
<comment type="cofactor">
    <cofactor evidence="1">
        <name>Mn(2+)</name>
        <dbReference type="ChEBI" id="CHEBI:29035"/>
    </cofactor>
</comment>
<comment type="subcellular location">
    <subcellularLocation>
        <location evidence="2">Cytoplasm</location>
    </subcellularLocation>
</comment>
<feature type="region of interest" description="Disordered" evidence="14">
    <location>
        <begin position="956"/>
        <end position="1021"/>
    </location>
</feature>
<feature type="region of interest" description="Disordered" evidence="14">
    <location>
        <begin position="1038"/>
        <end position="1080"/>
    </location>
</feature>
<feature type="compositionally biased region" description="Basic and acidic residues" evidence="14">
    <location>
        <begin position="853"/>
        <end position="871"/>
    </location>
</feature>
<keyword evidence="16" id="KW-1185">Reference proteome</keyword>
<evidence type="ECO:0000256" key="4">
    <source>
        <dbReference type="ARBA" id="ARBA00022679"/>
    </source>
</evidence>
<evidence type="ECO:0000256" key="12">
    <source>
        <dbReference type="ARBA" id="ARBA00052293"/>
    </source>
</evidence>
<evidence type="ECO:0000256" key="7">
    <source>
        <dbReference type="ARBA" id="ARBA00023180"/>
    </source>
</evidence>
<comment type="catalytic activity">
    <reaction evidence="11">
        <text>[1,4-alpha-D-glucosyl](n)-L-tyrosyl-[glycogenin] + UDP-alpha-D-glucose = [1,4-alpha-D-glucosyl](n+1)-L-tyrosyl-[glycogenin] + UDP + H(+)</text>
        <dbReference type="Rhea" id="RHEA:56560"/>
        <dbReference type="Rhea" id="RHEA-COMP:14606"/>
        <dbReference type="Rhea" id="RHEA-COMP:14607"/>
        <dbReference type="ChEBI" id="CHEBI:15378"/>
        <dbReference type="ChEBI" id="CHEBI:58223"/>
        <dbReference type="ChEBI" id="CHEBI:58885"/>
        <dbReference type="ChEBI" id="CHEBI:140574"/>
        <dbReference type="EC" id="2.4.1.186"/>
    </reaction>
</comment>